<sequence length="220" mass="24130">MSGRTDLAAGDLASLIAALIALMAASISLLCGCCVNCLLRWLLQSPFPQQLIALLGRIYCLRCTCYSLRHGLNLPQKLMAKIKNAKQIGQVVHKSNFVVVGAGRGGAGAEQSRVGGGARRPRGGRAGARRVNALENVVKLRLENTIAYIKGELDEQEREEFFRLKKIQGYKQRELEHQMESAQRYAEEKVAGEVALKRGVSMGTATNMLDNGDRDEDIIF</sequence>
<dbReference type="GO" id="GO:0046961">
    <property type="term" value="F:proton-transporting ATPase activity, rotational mechanism"/>
    <property type="evidence" value="ECO:0007669"/>
    <property type="project" value="InterPro"/>
</dbReference>
<dbReference type="Gramene" id="TVU34262">
    <property type="protein sequence ID" value="TVU34262"/>
    <property type="gene ID" value="EJB05_16093"/>
</dbReference>
<evidence type="ECO:0000256" key="2">
    <source>
        <dbReference type="ARBA" id="ARBA00022448"/>
    </source>
</evidence>
<dbReference type="AlphaFoldDB" id="A0A5J9VD83"/>
<organism evidence="5 6">
    <name type="scientific">Eragrostis curvula</name>
    <name type="common">weeping love grass</name>
    <dbReference type="NCBI Taxonomy" id="38414"/>
    <lineage>
        <taxon>Eukaryota</taxon>
        <taxon>Viridiplantae</taxon>
        <taxon>Streptophyta</taxon>
        <taxon>Embryophyta</taxon>
        <taxon>Tracheophyta</taxon>
        <taxon>Spermatophyta</taxon>
        <taxon>Magnoliopsida</taxon>
        <taxon>Liliopsida</taxon>
        <taxon>Poales</taxon>
        <taxon>Poaceae</taxon>
        <taxon>PACMAD clade</taxon>
        <taxon>Chloridoideae</taxon>
        <taxon>Eragrostideae</taxon>
        <taxon>Eragrostidinae</taxon>
        <taxon>Eragrostis</taxon>
    </lineage>
</organism>
<keyword evidence="6" id="KW-1185">Reference proteome</keyword>
<accession>A0A5J9VD83</accession>
<evidence type="ECO:0000256" key="1">
    <source>
        <dbReference type="ARBA" id="ARBA00005850"/>
    </source>
</evidence>
<keyword evidence="4" id="KW-0472">Membrane</keyword>
<dbReference type="OrthoDB" id="7676488at2759"/>
<gene>
    <name evidence="5" type="ORF">EJB05_16093</name>
</gene>
<evidence type="ECO:0000256" key="4">
    <source>
        <dbReference type="SAM" id="Phobius"/>
    </source>
</evidence>
<name>A0A5J9VD83_9POAL</name>
<feature type="non-terminal residue" evidence="5">
    <location>
        <position position="1"/>
    </location>
</feature>
<feature type="transmembrane region" description="Helical" evidence="4">
    <location>
        <begin position="12"/>
        <end position="39"/>
    </location>
</feature>
<dbReference type="PANTHER" id="PTHR11671">
    <property type="entry name" value="V-TYPE ATP SYNTHASE SUBUNIT D"/>
    <property type="match status" value="1"/>
</dbReference>
<reference evidence="5 6" key="1">
    <citation type="journal article" date="2019" name="Sci. Rep.">
        <title>A high-quality genome of Eragrostis curvula grass provides insights into Poaceae evolution and supports new strategies to enhance forage quality.</title>
        <authorList>
            <person name="Carballo J."/>
            <person name="Santos B.A.C.M."/>
            <person name="Zappacosta D."/>
            <person name="Garbus I."/>
            <person name="Selva J.P."/>
            <person name="Gallo C.A."/>
            <person name="Diaz A."/>
            <person name="Albertini E."/>
            <person name="Caccamo M."/>
            <person name="Echenique V."/>
        </authorList>
    </citation>
    <scope>NUCLEOTIDE SEQUENCE [LARGE SCALE GENOMIC DNA]</scope>
    <source>
        <strain evidence="6">cv. Victoria</strain>
        <tissue evidence="5">Leaf</tissue>
    </source>
</reference>
<keyword evidence="2" id="KW-0813">Transport</keyword>
<dbReference type="Pfam" id="PF01813">
    <property type="entry name" value="ATP-synt_D"/>
    <property type="match status" value="1"/>
</dbReference>
<comment type="caution">
    <text evidence="5">The sequence shown here is derived from an EMBL/GenBank/DDBJ whole genome shotgun (WGS) entry which is preliminary data.</text>
</comment>
<evidence type="ECO:0000313" key="6">
    <source>
        <dbReference type="Proteomes" id="UP000324897"/>
    </source>
</evidence>
<dbReference type="InterPro" id="IPR002699">
    <property type="entry name" value="V_ATPase_D"/>
</dbReference>
<proteinExistence type="inferred from homology"/>
<keyword evidence="3" id="KW-0406">Ion transport</keyword>
<dbReference type="EMBL" id="RWGY01000009">
    <property type="protein sequence ID" value="TVU34262.1"/>
    <property type="molecule type" value="Genomic_DNA"/>
</dbReference>
<protein>
    <submittedName>
        <fullName evidence="5">Uncharacterized protein</fullName>
    </submittedName>
</protein>
<evidence type="ECO:0000313" key="5">
    <source>
        <dbReference type="EMBL" id="TVU34262.1"/>
    </source>
</evidence>
<comment type="similarity">
    <text evidence="1">Belongs to the V-ATPase D subunit family.</text>
</comment>
<dbReference type="Gene3D" id="1.10.287.3240">
    <property type="match status" value="1"/>
</dbReference>
<keyword evidence="4" id="KW-0812">Transmembrane</keyword>
<dbReference type="PROSITE" id="PS51257">
    <property type="entry name" value="PROKAR_LIPOPROTEIN"/>
    <property type="match status" value="1"/>
</dbReference>
<evidence type="ECO:0000256" key="3">
    <source>
        <dbReference type="ARBA" id="ARBA00023065"/>
    </source>
</evidence>
<dbReference type="Proteomes" id="UP000324897">
    <property type="component" value="Unassembled WGS sequence"/>
</dbReference>
<keyword evidence="4" id="KW-1133">Transmembrane helix</keyword>